<protein>
    <submittedName>
        <fullName evidence="4">Alpha/beta hydrolase</fullName>
    </submittedName>
</protein>
<evidence type="ECO:0000256" key="2">
    <source>
        <dbReference type="SAM" id="SignalP"/>
    </source>
</evidence>
<dbReference type="InterPro" id="IPR050300">
    <property type="entry name" value="GDXG_lipolytic_enzyme"/>
</dbReference>
<feature type="domain" description="BD-FAE-like" evidence="3">
    <location>
        <begin position="96"/>
        <end position="278"/>
    </location>
</feature>
<keyword evidence="1 4" id="KW-0378">Hydrolase</keyword>
<evidence type="ECO:0000313" key="5">
    <source>
        <dbReference type="Proteomes" id="UP000824334"/>
    </source>
</evidence>
<dbReference type="RefSeq" id="WP_219353853.1">
    <property type="nucleotide sequence ID" value="NZ_CP080034.1"/>
</dbReference>
<dbReference type="InterPro" id="IPR049492">
    <property type="entry name" value="BD-FAE-like_dom"/>
</dbReference>
<dbReference type="EMBL" id="CP080034">
    <property type="protein sequence ID" value="QYC11222.1"/>
    <property type="molecule type" value="Genomic_DNA"/>
</dbReference>
<dbReference type="Pfam" id="PF20434">
    <property type="entry name" value="BD-FAE"/>
    <property type="match status" value="1"/>
</dbReference>
<evidence type="ECO:0000259" key="3">
    <source>
        <dbReference type="Pfam" id="PF20434"/>
    </source>
</evidence>
<sequence>MRTDRRNLLGAALLGAVCFSAGASLAQTTPLKPRAPEMTRPAAWDAAEQIMLWPADAPGRESYRPLADFPNWPGSFLKSTPAPSMRIWRPAQPNGRALLVIPGGGYMFVSIANEGVEVAEYFAAKGYLVAVLNYRLPGEGWPNRADVPLQDAQRAIRLLRQRAQTLSIQPDHVAVVGFSAGGHLAGSLATGWTEAVYAPVDAADALNARPDAVGLIYPVLSLEAPLVHTGSRGLLLGANAPAELVKKRSPVLHVGAETPPSFLVHAWDDTTVSADNSLAWIAAARAAHRPVEAHLYQEGGHGFGLGVPVSPSTSWPDLFANWLDRVLN</sequence>
<organism evidence="4 5">
    <name type="scientific">Brevundimonas nasdae</name>
    <dbReference type="NCBI Taxonomy" id="172043"/>
    <lineage>
        <taxon>Bacteria</taxon>
        <taxon>Pseudomonadati</taxon>
        <taxon>Pseudomonadota</taxon>
        <taxon>Alphaproteobacteria</taxon>
        <taxon>Caulobacterales</taxon>
        <taxon>Caulobacteraceae</taxon>
        <taxon>Brevundimonas</taxon>
    </lineage>
</organism>
<proteinExistence type="predicted"/>
<dbReference type="InterPro" id="IPR006311">
    <property type="entry name" value="TAT_signal"/>
</dbReference>
<dbReference type="GeneID" id="94374466"/>
<accession>A0ABX8TMK0</accession>
<evidence type="ECO:0000256" key="1">
    <source>
        <dbReference type="ARBA" id="ARBA00022801"/>
    </source>
</evidence>
<name>A0ABX8TMK0_9CAUL</name>
<dbReference type="PROSITE" id="PS51318">
    <property type="entry name" value="TAT"/>
    <property type="match status" value="1"/>
</dbReference>
<dbReference type="PANTHER" id="PTHR48081">
    <property type="entry name" value="AB HYDROLASE SUPERFAMILY PROTEIN C4A8.06C"/>
    <property type="match status" value="1"/>
</dbReference>
<keyword evidence="5" id="KW-1185">Reference proteome</keyword>
<reference evidence="4 5" key="1">
    <citation type="submission" date="2021-07" db="EMBL/GenBank/DDBJ databases">
        <title>Isolation and characterization of bacteria from a gold mining with a capacity of golden bioaccumulation.</title>
        <authorList>
            <person name="Yang X.J."/>
        </authorList>
    </citation>
    <scope>NUCLEOTIDE SEQUENCE [LARGE SCALE GENOMIC DNA]</scope>
    <source>
        <strain evidence="4 5">Au29</strain>
    </source>
</reference>
<gene>
    <name evidence="4" type="ORF">KWG56_04250</name>
</gene>
<feature type="chain" id="PRO_5045187561" evidence="2">
    <location>
        <begin position="27"/>
        <end position="328"/>
    </location>
</feature>
<dbReference type="Proteomes" id="UP000824334">
    <property type="component" value="Chromosome"/>
</dbReference>
<feature type="signal peptide" evidence="2">
    <location>
        <begin position="1"/>
        <end position="26"/>
    </location>
</feature>
<dbReference type="PANTHER" id="PTHR48081:SF6">
    <property type="entry name" value="PEPTIDASE S9 PROLYL OLIGOPEPTIDASE CATALYTIC DOMAIN-CONTAINING PROTEIN"/>
    <property type="match status" value="1"/>
</dbReference>
<evidence type="ECO:0000313" key="4">
    <source>
        <dbReference type="EMBL" id="QYC11222.1"/>
    </source>
</evidence>
<dbReference type="GO" id="GO:0016787">
    <property type="term" value="F:hydrolase activity"/>
    <property type="evidence" value="ECO:0007669"/>
    <property type="project" value="UniProtKB-KW"/>
</dbReference>
<keyword evidence="2" id="KW-0732">Signal</keyword>